<feature type="domain" description="Ig-like" evidence="7">
    <location>
        <begin position="140"/>
        <end position="233"/>
    </location>
</feature>
<dbReference type="InterPro" id="IPR036179">
    <property type="entry name" value="Ig-like_dom_sf"/>
</dbReference>
<keyword evidence="6" id="KW-1133">Transmembrane helix</keyword>
<accession>A0AAN0J3Y0</accession>
<dbReference type="SMART" id="SM00408">
    <property type="entry name" value="IGc2"/>
    <property type="match status" value="1"/>
</dbReference>
<keyword evidence="2 6" id="KW-0472">Membrane</keyword>
<dbReference type="PANTHER" id="PTHR11640:SF31">
    <property type="entry name" value="IRREGULAR CHIASM C-ROUGHEST PROTEIN-RELATED"/>
    <property type="match status" value="1"/>
</dbReference>
<organism evidence="8 9">
    <name type="scientific">Amphimedon queenslandica</name>
    <name type="common">Sponge</name>
    <dbReference type="NCBI Taxonomy" id="400682"/>
    <lineage>
        <taxon>Eukaryota</taxon>
        <taxon>Metazoa</taxon>
        <taxon>Porifera</taxon>
        <taxon>Demospongiae</taxon>
        <taxon>Heteroscleromorpha</taxon>
        <taxon>Haplosclerida</taxon>
        <taxon>Niphatidae</taxon>
        <taxon>Amphimedon</taxon>
    </lineage>
</organism>
<dbReference type="PANTHER" id="PTHR11640">
    <property type="entry name" value="NEPHRIN"/>
    <property type="match status" value="1"/>
</dbReference>
<reference evidence="8" key="2">
    <citation type="submission" date="2024-06" db="UniProtKB">
        <authorList>
            <consortium name="EnsemblMetazoa"/>
        </authorList>
    </citation>
    <scope>IDENTIFICATION</scope>
</reference>
<keyword evidence="5" id="KW-0393">Immunoglobulin domain</keyword>
<dbReference type="GO" id="GO:0098609">
    <property type="term" value="P:cell-cell adhesion"/>
    <property type="evidence" value="ECO:0007669"/>
    <property type="project" value="TreeGrafter"/>
</dbReference>
<dbReference type="SUPFAM" id="SSF48726">
    <property type="entry name" value="Immunoglobulin"/>
    <property type="match status" value="4"/>
</dbReference>
<keyword evidence="4" id="KW-0325">Glycoprotein</keyword>
<evidence type="ECO:0000313" key="9">
    <source>
        <dbReference type="Proteomes" id="UP000007879"/>
    </source>
</evidence>
<evidence type="ECO:0000256" key="2">
    <source>
        <dbReference type="ARBA" id="ARBA00023136"/>
    </source>
</evidence>
<dbReference type="PROSITE" id="PS50835">
    <property type="entry name" value="IG_LIKE"/>
    <property type="match status" value="2"/>
</dbReference>
<dbReference type="InterPro" id="IPR003599">
    <property type="entry name" value="Ig_sub"/>
</dbReference>
<dbReference type="PROSITE" id="PS00141">
    <property type="entry name" value="ASP_PROTEASE"/>
    <property type="match status" value="1"/>
</dbReference>
<dbReference type="InterPro" id="IPR051275">
    <property type="entry name" value="Cell_adhesion_signaling"/>
</dbReference>
<sequence length="457" mass="49586">MLTSVLIVPNARVSDSGLYYCVARFTDGTNSSQSNESFVNITGGIRIIYFPQENNSISIIISSLLLFISSPSFRIQCKGSGDITWINPNGEPVTFNNTSTPHQSSNGILNFTQSPTNGELYTCLSDTGASDSVFVTIDNPAIYTSNSSILIKSSTIIMTATIRVYVDGLDPPPTPNNITWHHNEQLIHNTSSYMLTSNNTVLAITGQGSSLIGSYTIRVRTINGDSSVTVNVTYPDAPTITIDGPDIIREGDNVSLHCNITSSLPVNNISWYFATSSSTETLLQLQEPLLMIVNARRDSSGFYICSVTDDVRTTNQSIEIHIQYMDTISSIMSDAPSPTEELSHSPTNTSSLTEALSYAPTDTPSLTSTTVTTASTAVIIPVVLLSTSTIVIIVIITVSIAVYAKRKNKKRAFSSEHISTIPNAAYEDINKLNININPAYGETTIQQNDVTYEEIQI</sequence>
<keyword evidence="9" id="KW-1185">Reference proteome</keyword>
<feature type="domain" description="Ig-like" evidence="7">
    <location>
        <begin position="238"/>
        <end position="321"/>
    </location>
</feature>
<feature type="transmembrane region" description="Helical" evidence="6">
    <location>
        <begin position="378"/>
        <end position="404"/>
    </location>
</feature>
<keyword evidence="6" id="KW-0812">Transmembrane</keyword>
<keyword evidence="3" id="KW-1015">Disulfide bond</keyword>
<dbReference type="GO" id="GO:0005911">
    <property type="term" value="C:cell-cell junction"/>
    <property type="evidence" value="ECO:0007669"/>
    <property type="project" value="TreeGrafter"/>
</dbReference>
<dbReference type="EnsemblMetazoa" id="XM_019996165.1">
    <property type="protein sequence ID" value="XP_019851724.1"/>
    <property type="gene ID" value="LOC109581766"/>
</dbReference>
<dbReference type="RefSeq" id="XP_019851724.1">
    <property type="nucleotide sequence ID" value="XM_019996165.1"/>
</dbReference>
<dbReference type="GO" id="GO:0004190">
    <property type="term" value="F:aspartic-type endopeptidase activity"/>
    <property type="evidence" value="ECO:0007669"/>
    <property type="project" value="InterPro"/>
</dbReference>
<dbReference type="InterPro" id="IPR007110">
    <property type="entry name" value="Ig-like_dom"/>
</dbReference>
<comment type="subcellular location">
    <subcellularLocation>
        <location evidence="1">Membrane</location>
        <topology evidence="1">Single-pass type I membrane protein</topology>
    </subcellularLocation>
</comment>
<dbReference type="Proteomes" id="UP000007879">
    <property type="component" value="Unassembled WGS sequence"/>
</dbReference>
<dbReference type="AlphaFoldDB" id="A0AAN0J3Y0"/>
<dbReference type="InterPro" id="IPR003598">
    <property type="entry name" value="Ig_sub2"/>
</dbReference>
<dbReference type="GO" id="GO:0005886">
    <property type="term" value="C:plasma membrane"/>
    <property type="evidence" value="ECO:0007669"/>
    <property type="project" value="TreeGrafter"/>
</dbReference>
<dbReference type="Gene3D" id="2.60.40.10">
    <property type="entry name" value="Immunoglobulins"/>
    <property type="match status" value="2"/>
</dbReference>
<protein>
    <recommendedName>
        <fullName evidence="7">Ig-like domain-containing protein</fullName>
    </recommendedName>
</protein>
<dbReference type="InterPro" id="IPR001969">
    <property type="entry name" value="Aspartic_peptidase_AS"/>
</dbReference>
<evidence type="ECO:0000256" key="1">
    <source>
        <dbReference type="ARBA" id="ARBA00004479"/>
    </source>
</evidence>
<dbReference type="GeneID" id="109581766"/>
<evidence type="ECO:0000256" key="3">
    <source>
        <dbReference type="ARBA" id="ARBA00023157"/>
    </source>
</evidence>
<proteinExistence type="predicted"/>
<name>A0AAN0J3Y0_AMPQE</name>
<dbReference type="SMART" id="SM00409">
    <property type="entry name" value="IG"/>
    <property type="match status" value="2"/>
</dbReference>
<evidence type="ECO:0000256" key="5">
    <source>
        <dbReference type="ARBA" id="ARBA00023319"/>
    </source>
</evidence>
<reference evidence="9" key="1">
    <citation type="journal article" date="2010" name="Nature">
        <title>The Amphimedon queenslandica genome and the evolution of animal complexity.</title>
        <authorList>
            <person name="Srivastava M."/>
            <person name="Simakov O."/>
            <person name="Chapman J."/>
            <person name="Fahey B."/>
            <person name="Gauthier M.E."/>
            <person name="Mitros T."/>
            <person name="Richards G.S."/>
            <person name="Conaco C."/>
            <person name="Dacre M."/>
            <person name="Hellsten U."/>
            <person name="Larroux C."/>
            <person name="Putnam N.H."/>
            <person name="Stanke M."/>
            <person name="Adamska M."/>
            <person name="Darling A."/>
            <person name="Degnan S.M."/>
            <person name="Oakley T.H."/>
            <person name="Plachetzki D.C."/>
            <person name="Zhai Y."/>
            <person name="Adamski M."/>
            <person name="Calcino A."/>
            <person name="Cummins S.F."/>
            <person name="Goodstein D.M."/>
            <person name="Harris C."/>
            <person name="Jackson D.J."/>
            <person name="Leys S.P."/>
            <person name="Shu S."/>
            <person name="Woodcroft B.J."/>
            <person name="Vervoort M."/>
            <person name="Kosik K.S."/>
            <person name="Manning G."/>
            <person name="Degnan B.M."/>
            <person name="Rokhsar D.S."/>
        </authorList>
    </citation>
    <scope>NUCLEOTIDE SEQUENCE [LARGE SCALE GENOMIC DNA]</scope>
</reference>
<dbReference type="InterPro" id="IPR013783">
    <property type="entry name" value="Ig-like_fold"/>
</dbReference>
<dbReference type="KEGG" id="aqu:109581766"/>
<dbReference type="GO" id="GO:0006508">
    <property type="term" value="P:proteolysis"/>
    <property type="evidence" value="ECO:0007669"/>
    <property type="project" value="InterPro"/>
</dbReference>
<dbReference type="GO" id="GO:0050839">
    <property type="term" value="F:cell adhesion molecule binding"/>
    <property type="evidence" value="ECO:0007669"/>
    <property type="project" value="TreeGrafter"/>
</dbReference>
<evidence type="ECO:0000256" key="6">
    <source>
        <dbReference type="SAM" id="Phobius"/>
    </source>
</evidence>
<evidence type="ECO:0000259" key="7">
    <source>
        <dbReference type="PROSITE" id="PS50835"/>
    </source>
</evidence>
<evidence type="ECO:0000256" key="4">
    <source>
        <dbReference type="ARBA" id="ARBA00023180"/>
    </source>
</evidence>
<evidence type="ECO:0000313" key="8">
    <source>
        <dbReference type="EnsemblMetazoa" id="XP_019851724.1"/>
    </source>
</evidence>
<dbReference type="Pfam" id="PF13927">
    <property type="entry name" value="Ig_3"/>
    <property type="match status" value="1"/>
</dbReference>